<comment type="caution">
    <text evidence="3">The sequence shown here is derived from an EMBL/GenBank/DDBJ whole genome shotgun (WGS) entry which is preliminary data.</text>
</comment>
<keyword evidence="2" id="KW-1133">Transmembrane helix</keyword>
<keyword evidence="2" id="KW-0812">Transmembrane</keyword>
<feature type="compositionally biased region" description="Low complexity" evidence="1">
    <location>
        <begin position="56"/>
        <end position="68"/>
    </location>
</feature>
<accession>A0ABQ8EX81</accession>
<name>A0ABQ8EX81_9FUNG</name>
<sequence>MSAAQKPVYGVDVLRTISIAGTTTSSISPDKPTPRSALNNAIGSNHSDVNVNIDPGSSLNGASSNSGSPTSKAQGFQSNTPSSSGVVVDTPTPIASTAQVAIPITTPIMAYITSSALSTAVAPAATDIATHITIPDNACLAHTQPTTNIKSPPPSDISKELECDISVVNSVSPILRQQNPVAVLRCLSAKSAIVTPHTLLYIRIAMLLYTTATIAWRMSVNPAYMYFLTNWSWVWLWIYLMTTCIHSYMYIKNQLVPGSFLDRIIPYILSIAFTLSVITVTVFWVLLSKSLNTTSSTLETLSLVNGHTITLLFGLIDLFLCRTLLHLHHALGLVATVAAYIGCVWLVSWRMDIPLPYPFFPDLRHGALALPILVTVAGIVVAWLVSFVPFGLVSVRHWLIRRSRGRLERLGRLSII</sequence>
<keyword evidence="4" id="KW-1185">Reference proteome</keyword>
<evidence type="ECO:0000256" key="1">
    <source>
        <dbReference type="SAM" id="MobiDB-lite"/>
    </source>
</evidence>
<feature type="transmembrane region" description="Helical" evidence="2">
    <location>
        <begin position="307"/>
        <end position="325"/>
    </location>
</feature>
<evidence type="ECO:0000313" key="4">
    <source>
        <dbReference type="Proteomes" id="UP001648503"/>
    </source>
</evidence>
<feature type="region of interest" description="Disordered" evidence="1">
    <location>
        <begin position="23"/>
        <end position="88"/>
    </location>
</feature>
<reference evidence="3 4" key="1">
    <citation type="submission" date="2021-02" db="EMBL/GenBank/DDBJ databases">
        <title>Variation within the Batrachochytrium salamandrivorans European outbreak.</title>
        <authorList>
            <person name="Kelly M."/>
            <person name="Pasmans F."/>
            <person name="Shea T.P."/>
            <person name="Munoz J.F."/>
            <person name="Carranza S."/>
            <person name="Cuomo C.A."/>
            <person name="Martel A."/>
        </authorList>
    </citation>
    <scope>NUCLEOTIDE SEQUENCE [LARGE SCALE GENOMIC DNA]</scope>
    <source>
        <strain evidence="3 4">AMFP18/2</strain>
    </source>
</reference>
<evidence type="ECO:0000313" key="3">
    <source>
        <dbReference type="EMBL" id="KAH6587878.1"/>
    </source>
</evidence>
<proteinExistence type="predicted"/>
<feature type="transmembrane region" description="Helical" evidence="2">
    <location>
        <begin position="330"/>
        <end position="348"/>
    </location>
</feature>
<feature type="compositionally biased region" description="Polar residues" evidence="1">
    <location>
        <begin position="36"/>
        <end position="50"/>
    </location>
</feature>
<dbReference type="PANTHER" id="PTHR12242">
    <property type="entry name" value="OS02G0130600 PROTEIN-RELATED"/>
    <property type="match status" value="1"/>
</dbReference>
<dbReference type="PANTHER" id="PTHR12242:SF1">
    <property type="entry name" value="MYND-TYPE DOMAIN-CONTAINING PROTEIN"/>
    <property type="match status" value="1"/>
</dbReference>
<evidence type="ECO:0000256" key="2">
    <source>
        <dbReference type="SAM" id="Phobius"/>
    </source>
</evidence>
<feature type="transmembrane region" description="Helical" evidence="2">
    <location>
        <begin position="368"/>
        <end position="395"/>
    </location>
</feature>
<feature type="transmembrane region" description="Helical" evidence="2">
    <location>
        <begin position="231"/>
        <end position="251"/>
    </location>
</feature>
<dbReference type="Proteomes" id="UP001648503">
    <property type="component" value="Unassembled WGS sequence"/>
</dbReference>
<protein>
    <recommendedName>
        <fullName evidence="5">TLC domain-containing protein</fullName>
    </recommendedName>
</protein>
<gene>
    <name evidence="3" type="ORF">BASA50_011070</name>
</gene>
<feature type="compositionally biased region" description="Polar residues" evidence="1">
    <location>
        <begin position="69"/>
        <end position="85"/>
    </location>
</feature>
<keyword evidence="2" id="KW-0472">Membrane</keyword>
<feature type="transmembrane region" description="Helical" evidence="2">
    <location>
        <begin position="200"/>
        <end position="219"/>
    </location>
</feature>
<evidence type="ECO:0008006" key="5">
    <source>
        <dbReference type="Google" id="ProtNLM"/>
    </source>
</evidence>
<organism evidence="3 4">
    <name type="scientific">Batrachochytrium salamandrivorans</name>
    <dbReference type="NCBI Taxonomy" id="1357716"/>
    <lineage>
        <taxon>Eukaryota</taxon>
        <taxon>Fungi</taxon>
        <taxon>Fungi incertae sedis</taxon>
        <taxon>Chytridiomycota</taxon>
        <taxon>Chytridiomycota incertae sedis</taxon>
        <taxon>Chytridiomycetes</taxon>
        <taxon>Rhizophydiales</taxon>
        <taxon>Rhizophydiales incertae sedis</taxon>
        <taxon>Batrachochytrium</taxon>
    </lineage>
</organism>
<feature type="transmembrane region" description="Helical" evidence="2">
    <location>
        <begin position="263"/>
        <end position="287"/>
    </location>
</feature>
<dbReference type="EMBL" id="JAFCIX010000550">
    <property type="protein sequence ID" value="KAH6587878.1"/>
    <property type="molecule type" value="Genomic_DNA"/>
</dbReference>